<dbReference type="AlphaFoldDB" id="A0A1V8YGI3"/>
<evidence type="ECO:0000313" key="2">
    <source>
        <dbReference type="Proteomes" id="UP000192477"/>
    </source>
</evidence>
<gene>
    <name evidence="1" type="ORF">BH747_00880</name>
</gene>
<name>A0A1V8YGI3_9ENTE</name>
<accession>A0A1V8YGI3</accession>
<comment type="caution">
    <text evidence="1">The sequence shown here is derived from an EMBL/GenBank/DDBJ whole genome shotgun (WGS) entry which is preliminary data.</text>
</comment>
<proteinExistence type="predicted"/>
<dbReference type="RefSeq" id="WP_081181504.1">
    <property type="nucleotide sequence ID" value="NZ_MJEA01000001.1"/>
</dbReference>
<reference evidence="1 2" key="1">
    <citation type="journal article" date="2017" name="BMC Microbiol.">
        <title>Comparative genomics of Enterococcus spp. isolated from bovine feces.</title>
        <authorList>
            <person name="Beukers A.G."/>
            <person name="Zaheer R."/>
            <person name="Goji N."/>
            <person name="Amoako K.K."/>
            <person name="Chaves A.V."/>
            <person name="Ward M.P."/>
            <person name="McAllister T.A."/>
        </authorList>
    </citation>
    <scope>NUCLEOTIDE SEQUENCE [LARGE SCALE GENOMIC DNA]</scope>
    <source>
        <strain evidence="1 2">F1129D 143</strain>
    </source>
</reference>
<dbReference type="EMBL" id="MJEA01000001">
    <property type="protein sequence ID" value="OQO71418.1"/>
    <property type="molecule type" value="Genomic_DNA"/>
</dbReference>
<evidence type="ECO:0000313" key="1">
    <source>
        <dbReference type="EMBL" id="OQO71418.1"/>
    </source>
</evidence>
<sequence length="76" mass="9146">MEKISSFIVDECKEFWDISGSVFDFLFMEGRYQSFNGYNELLKAFMEFRHTYDQAFLKFIAEIEDIEKQIATKEHL</sequence>
<protein>
    <submittedName>
        <fullName evidence="1">Uncharacterized protein</fullName>
    </submittedName>
</protein>
<organism evidence="1 2">
    <name type="scientific">Enterococcus villorum</name>
    <dbReference type="NCBI Taxonomy" id="112904"/>
    <lineage>
        <taxon>Bacteria</taxon>
        <taxon>Bacillati</taxon>
        <taxon>Bacillota</taxon>
        <taxon>Bacilli</taxon>
        <taxon>Lactobacillales</taxon>
        <taxon>Enterococcaceae</taxon>
        <taxon>Enterococcus</taxon>
    </lineage>
</organism>
<dbReference type="Proteomes" id="UP000192477">
    <property type="component" value="Unassembled WGS sequence"/>
</dbReference>